<dbReference type="Proteomes" id="UP000481087">
    <property type="component" value="Unassembled WGS sequence"/>
</dbReference>
<evidence type="ECO:0000256" key="1">
    <source>
        <dbReference type="ARBA" id="ARBA00023015"/>
    </source>
</evidence>
<dbReference type="EMBL" id="WTUZ01000014">
    <property type="protein sequence ID" value="MZQ82555.1"/>
    <property type="molecule type" value="Genomic_DNA"/>
</dbReference>
<evidence type="ECO:0000259" key="4">
    <source>
        <dbReference type="PROSITE" id="PS01124"/>
    </source>
</evidence>
<dbReference type="Gene3D" id="1.10.10.60">
    <property type="entry name" value="Homeodomain-like"/>
    <property type="match status" value="2"/>
</dbReference>
<organism evidence="6 7">
    <name type="scientific">Paenibacillus silvestris</name>
    <dbReference type="NCBI Taxonomy" id="2606219"/>
    <lineage>
        <taxon>Bacteria</taxon>
        <taxon>Bacillati</taxon>
        <taxon>Bacillota</taxon>
        <taxon>Bacilli</taxon>
        <taxon>Bacillales</taxon>
        <taxon>Paenibacillaceae</taxon>
        <taxon>Paenibacillus</taxon>
    </lineage>
</organism>
<protein>
    <submittedName>
        <fullName evidence="6">Helix-turn-helix domain-containing protein</fullName>
    </submittedName>
</protein>
<keyword evidence="2" id="KW-0238">DNA-binding</keyword>
<feature type="domain" description="HTH araC/xylS-type" evidence="4">
    <location>
        <begin position="170"/>
        <end position="268"/>
    </location>
</feature>
<dbReference type="InterPro" id="IPR002491">
    <property type="entry name" value="ABC_transptr_periplasmic_BD"/>
</dbReference>
<dbReference type="RefSeq" id="WP_161406755.1">
    <property type="nucleotide sequence ID" value="NZ_WTUZ01000014.1"/>
</dbReference>
<dbReference type="GO" id="GO:0043565">
    <property type="term" value="F:sequence-specific DNA binding"/>
    <property type="evidence" value="ECO:0007669"/>
    <property type="project" value="InterPro"/>
</dbReference>
<evidence type="ECO:0000313" key="7">
    <source>
        <dbReference type="Proteomes" id="UP000481087"/>
    </source>
</evidence>
<evidence type="ECO:0000313" key="6">
    <source>
        <dbReference type="EMBL" id="MZQ82555.1"/>
    </source>
</evidence>
<dbReference type="PANTHER" id="PTHR43280:SF30">
    <property type="entry name" value="MMSAB OPERON REGULATORY PROTEIN"/>
    <property type="match status" value="1"/>
</dbReference>
<sequence>MFPASGSEFAFVYFSSIRKRCYHNRNSLQTRISPGELLVIVIHGKGYLYTEQQTVPIKPGLCLWLMPGQAFDVLQESETVEVYLLAVHKLTVARRKGDWSCSPQTAKPLGKLSSVMMRPLLDDVESLYEESKGRSLTDAGLQMRFQSLLCEMNEKFGSQCEAGETSVGIDETLSYMHQHYNEKIKLETLSNLVGLTPTSYSRSFKKAKNMSPVEYLNQIRIDSAKRLLDEPGCSVKSAASAVGMGSEFYFSRMFKKSVGLSPAFYIRRKQLKVASASCFGYKDCLHSLGVEDTFELSGYRFIRSGEDRHLVELQLEQMREYSPDVILADVRHLPIYEQLKQIAPTVVLRLSMDWRTAYMQLAELIGRETEARQNCLQLAARVSTARERLFHTFGNRTVSMIRLQAGKIRLQGRKDHPLSDLLYAELGLQPGSCVPWNQRNKDVTYESLMSFETDYLLVYEDSLADSQLLKVPTGHGALAAQHLRTHLIPNWVRMSWVPTGQHQIIDSLEQWEE</sequence>
<dbReference type="InterPro" id="IPR018060">
    <property type="entry name" value="HTH_AraC"/>
</dbReference>
<keyword evidence="1" id="KW-0805">Transcription regulation</keyword>
<dbReference type="Gene3D" id="3.40.50.1980">
    <property type="entry name" value="Nitrogenase molybdenum iron protein domain"/>
    <property type="match status" value="2"/>
</dbReference>
<evidence type="ECO:0000256" key="2">
    <source>
        <dbReference type="ARBA" id="ARBA00023125"/>
    </source>
</evidence>
<gene>
    <name evidence="6" type="ORF">GQF01_10580</name>
</gene>
<comment type="caution">
    <text evidence="6">The sequence shown here is derived from an EMBL/GenBank/DDBJ whole genome shotgun (WGS) entry which is preliminary data.</text>
</comment>
<dbReference type="PANTHER" id="PTHR43280">
    <property type="entry name" value="ARAC-FAMILY TRANSCRIPTIONAL REGULATOR"/>
    <property type="match status" value="1"/>
</dbReference>
<reference evidence="6 7" key="1">
    <citation type="submission" date="2019-12" db="EMBL/GenBank/DDBJ databases">
        <title>Paenibacillus sp. nov. sp. isolated from soil.</title>
        <authorList>
            <person name="Kim J."/>
            <person name="Jeong S.E."/>
            <person name="Jung H.S."/>
            <person name="Jeon C.O."/>
        </authorList>
    </citation>
    <scope>NUCLEOTIDE SEQUENCE [LARGE SCALE GENOMIC DNA]</scope>
    <source>
        <strain evidence="6 7">5J-6</strain>
    </source>
</reference>
<accession>A0A6L8UWU1</accession>
<dbReference type="SUPFAM" id="SSF46689">
    <property type="entry name" value="Homeodomain-like"/>
    <property type="match status" value="2"/>
</dbReference>
<dbReference type="SUPFAM" id="SSF53807">
    <property type="entry name" value="Helical backbone' metal receptor"/>
    <property type="match status" value="1"/>
</dbReference>
<dbReference type="SUPFAM" id="SSF51215">
    <property type="entry name" value="Regulatory protein AraC"/>
    <property type="match status" value="1"/>
</dbReference>
<dbReference type="InterPro" id="IPR018062">
    <property type="entry name" value="HTH_AraC-typ_CS"/>
</dbReference>
<keyword evidence="3" id="KW-0804">Transcription</keyword>
<keyword evidence="7" id="KW-1185">Reference proteome</keyword>
<dbReference type="PROSITE" id="PS01124">
    <property type="entry name" value="HTH_ARAC_FAMILY_2"/>
    <property type="match status" value="1"/>
</dbReference>
<dbReference type="InterPro" id="IPR037923">
    <property type="entry name" value="HTH-like"/>
</dbReference>
<dbReference type="InterPro" id="IPR009057">
    <property type="entry name" value="Homeodomain-like_sf"/>
</dbReference>
<evidence type="ECO:0000256" key="3">
    <source>
        <dbReference type="ARBA" id="ARBA00023163"/>
    </source>
</evidence>
<name>A0A6L8UWU1_9BACL</name>
<feature type="domain" description="Fe/B12 periplasmic-binding" evidence="5">
    <location>
        <begin position="256"/>
        <end position="513"/>
    </location>
</feature>
<dbReference type="SMART" id="SM00342">
    <property type="entry name" value="HTH_ARAC"/>
    <property type="match status" value="1"/>
</dbReference>
<dbReference type="PROSITE" id="PS00041">
    <property type="entry name" value="HTH_ARAC_FAMILY_1"/>
    <property type="match status" value="1"/>
</dbReference>
<dbReference type="PROSITE" id="PS50983">
    <property type="entry name" value="FE_B12_PBP"/>
    <property type="match status" value="1"/>
</dbReference>
<dbReference type="GO" id="GO:0003700">
    <property type="term" value="F:DNA-binding transcription factor activity"/>
    <property type="evidence" value="ECO:0007669"/>
    <property type="project" value="InterPro"/>
</dbReference>
<dbReference type="Pfam" id="PF12833">
    <property type="entry name" value="HTH_18"/>
    <property type="match status" value="1"/>
</dbReference>
<proteinExistence type="predicted"/>
<dbReference type="AlphaFoldDB" id="A0A6L8UWU1"/>
<evidence type="ECO:0000259" key="5">
    <source>
        <dbReference type="PROSITE" id="PS50983"/>
    </source>
</evidence>